<evidence type="ECO:0000256" key="1">
    <source>
        <dbReference type="ARBA" id="ARBA00022703"/>
    </source>
</evidence>
<dbReference type="Gene3D" id="3.30.40.10">
    <property type="entry name" value="Zinc/RING finger domain, C3HC4 (zinc finger)"/>
    <property type="match status" value="1"/>
</dbReference>
<comment type="caution">
    <text evidence="3">The sequence shown here is derived from an EMBL/GenBank/DDBJ whole genome shotgun (WGS) entry which is preliminary data.</text>
</comment>
<feature type="compositionally biased region" description="Polar residues" evidence="2">
    <location>
        <begin position="407"/>
        <end position="433"/>
    </location>
</feature>
<evidence type="ECO:0000313" key="4">
    <source>
        <dbReference type="Proteomes" id="UP001634394"/>
    </source>
</evidence>
<protein>
    <submittedName>
        <fullName evidence="3">Uncharacterized protein</fullName>
    </submittedName>
</protein>
<feature type="compositionally biased region" description="Polar residues" evidence="2">
    <location>
        <begin position="307"/>
        <end position="317"/>
    </location>
</feature>
<keyword evidence="4" id="KW-1185">Reference proteome</keyword>
<feature type="region of interest" description="Disordered" evidence="2">
    <location>
        <begin position="304"/>
        <end position="326"/>
    </location>
</feature>
<dbReference type="PROSITE" id="PS50143">
    <property type="entry name" value="BIR_REPEAT_2"/>
    <property type="match status" value="1"/>
</dbReference>
<dbReference type="EMBL" id="JBJQND010000003">
    <property type="protein sequence ID" value="KAL3883217.1"/>
    <property type="molecule type" value="Genomic_DNA"/>
</dbReference>
<dbReference type="InterPro" id="IPR013083">
    <property type="entry name" value="Znf_RING/FYVE/PHD"/>
</dbReference>
<evidence type="ECO:0000256" key="2">
    <source>
        <dbReference type="SAM" id="MobiDB-lite"/>
    </source>
</evidence>
<feature type="region of interest" description="Disordered" evidence="2">
    <location>
        <begin position="400"/>
        <end position="436"/>
    </location>
</feature>
<dbReference type="GO" id="GO:0006915">
    <property type="term" value="P:apoptotic process"/>
    <property type="evidence" value="ECO:0007669"/>
    <property type="project" value="UniProtKB-KW"/>
</dbReference>
<dbReference type="FunFam" id="1.10.1170.10:FF:000003">
    <property type="entry name" value="E3 ubiquitin-protein ligase XIAP"/>
    <property type="match status" value="1"/>
</dbReference>
<dbReference type="CDD" id="cd00022">
    <property type="entry name" value="BIR"/>
    <property type="match status" value="1"/>
</dbReference>
<dbReference type="SUPFAM" id="SSF57924">
    <property type="entry name" value="Inhibitor of apoptosis (IAP) repeat"/>
    <property type="match status" value="1"/>
</dbReference>
<evidence type="ECO:0000313" key="3">
    <source>
        <dbReference type="EMBL" id="KAL3883217.1"/>
    </source>
</evidence>
<dbReference type="PANTHER" id="PTHR10044">
    <property type="entry name" value="INHIBITOR OF APOPTOSIS"/>
    <property type="match status" value="1"/>
</dbReference>
<name>A0ABD3XAD1_SINWO</name>
<dbReference type="InterPro" id="IPR001370">
    <property type="entry name" value="BIR_rpt"/>
</dbReference>
<dbReference type="InterPro" id="IPR050784">
    <property type="entry name" value="IAP"/>
</dbReference>
<dbReference type="PANTHER" id="PTHR10044:SF139">
    <property type="entry name" value="DEATH-ASSOCIATED INHIBITOR OF APOPTOSIS 2"/>
    <property type="match status" value="1"/>
</dbReference>
<keyword evidence="1" id="KW-0053">Apoptosis</keyword>
<dbReference type="SMART" id="SM00238">
    <property type="entry name" value="BIR"/>
    <property type="match status" value="1"/>
</dbReference>
<gene>
    <name evidence="3" type="ORF">ACJMK2_029506</name>
</gene>
<feature type="region of interest" description="Disordered" evidence="2">
    <location>
        <begin position="265"/>
        <end position="286"/>
    </location>
</feature>
<dbReference type="Pfam" id="PF00653">
    <property type="entry name" value="BIR"/>
    <property type="match status" value="1"/>
</dbReference>
<dbReference type="AlphaFoldDB" id="A0ABD3XAD1"/>
<dbReference type="Pfam" id="PF13920">
    <property type="entry name" value="zf-C3HC4_3"/>
    <property type="match status" value="1"/>
</dbReference>
<sequence length="709" mass="81201">MATVVYIEAANVENIDFRRLKKTFHTNFLLLKWKNETKVYVILNLLEVFANYLKEMFYEVSSDDFFKHRRHFNVFLSLNSHIFVCHQYKLYNMVKLLHKGISENTYVTAFMRFNNSSSSFKTENRNKNDDEKYHLFAAKLYNEMERCKHLCGTGKYISDKSMCIAHSTNEKIKTCSLYKLDDIPYRKYATPVCRKSYSKKKALAPRKSEDSQIVLKPRCNEEYVTLKSEHIESFDFDEVPGVHRTQKVNLTCVLPLDDMLPNFPSFPQYSQENGDTGIPSPRSANVHENNARSNIQYRSHVDEQHANDSTNSHSGNNPVPMDIEEYGHSSNLGQAINQDGISRNILTFNVSQNDSRSEICIDGSSYHRTGQLHFSGSNFDTDLRLPPPAVVQQHRTFPMGHIGGNTLGQQQQCQHNKETTSSGKRQAIPQQQNRNDDLVSHLGRVRSPEYADLTDRLSTFTRWPSDIAQTSARVAEAGFYYTGFQDTVRCFVCDGGLKNWDPDDDPWIEHARWFPQCAFVRHIKGEEFINLVRMSTEESDEEDDHTVHAGATWGGANNSNASADSASHEITEPSVLECKDAQFVIEMGFSTKVVAMAINDIFKKGKEDFTSQEITDIILEKDMLEEPSTSILAVDCPATIENVSPTGHAMFENKRLKELLQCTECKTKQRNILFLPCTHHVVCELCSRDLHICTYCYRKIKDKVRTYMS</sequence>
<dbReference type="Gene3D" id="1.10.1170.10">
    <property type="entry name" value="Inhibitor Of Apoptosis Protein (2mihbC-IAP-1), Chain A"/>
    <property type="match status" value="1"/>
</dbReference>
<feature type="compositionally biased region" description="Polar residues" evidence="2">
    <location>
        <begin position="265"/>
        <end position="274"/>
    </location>
</feature>
<organism evidence="3 4">
    <name type="scientific">Sinanodonta woodiana</name>
    <name type="common">Chinese pond mussel</name>
    <name type="synonym">Anodonta woodiana</name>
    <dbReference type="NCBI Taxonomy" id="1069815"/>
    <lineage>
        <taxon>Eukaryota</taxon>
        <taxon>Metazoa</taxon>
        <taxon>Spiralia</taxon>
        <taxon>Lophotrochozoa</taxon>
        <taxon>Mollusca</taxon>
        <taxon>Bivalvia</taxon>
        <taxon>Autobranchia</taxon>
        <taxon>Heteroconchia</taxon>
        <taxon>Palaeoheterodonta</taxon>
        <taxon>Unionida</taxon>
        <taxon>Unionoidea</taxon>
        <taxon>Unionidae</taxon>
        <taxon>Unioninae</taxon>
        <taxon>Sinanodonta</taxon>
    </lineage>
</organism>
<reference evidence="3 4" key="1">
    <citation type="submission" date="2024-11" db="EMBL/GenBank/DDBJ databases">
        <title>Chromosome-level genome assembly of the freshwater bivalve Anodonta woodiana.</title>
        <authorList>
            <person name="Chen X."/>
        </authorList>
    </citation>
    <scope>NUCLEOTIDE SEQUENCE [LARGE SCALE GENOMIC DNA]</scope>
    <source>
        <strain evidence="3">MN2024</strain>
        <tissue evidence="3">Gills</tissue>
    </source>
</reference>
<dbReference type="PROSITE" id="PS01282">
    <property type="entry name" value="BIR_REPEAT_1"/>
    <property type="match status" value="1"/>
</dbReference>
<dbReference type="Proteomes" id="UP001634394">
    <property type="component" value="Unassembled WGS sequence"/>
</dbReference>
<proteinExistence type="predicted"/>
<accession>A0ABD3XAD1</accession>